<proteinExistence type="predicted"/>
<evidence type="ECO:0000313" key="1">
    <source>
        <dbReference type="EMBL" id="CEM28153.1"/>
    </source>
</evidence>
<dbReference type="InParanoid" id="A0A0G4GFR9"/>
<reference evidence="1 2" key="1">
    <citation type="submission" date="2014-11" db="EMBL/GenBank/DDBJ databases">
        <authorList>
            <person name="Zhu J."/>
            <person name="Qi W."/>
            <person name="Song R."/>
        </authorList>
    </citation>
    <scope>NUCLEOTIDE SEQUENCE [LARGE SCALE GENOMIC DNA]</scope>
</reference>
<name>A0A0G4GFR9_VITBC</name>
<dbReference type="Proteomes" id="UP000041254">
    <property type="component" value="Unassembled WGS sequence"/>
</dbReference>
<dbReference type="EMBL" id="CDMY01000646">
    <property type="protein sequence ID" value="CEM28153.1"/>
    <property type="molecule type" value="Genomic_DNA"/>
</dbReference>
<keyword evidence="2" id="KW-1185">Reference proteome</keyword>
<dbReference type="VEuPathDB" id="CryptoDB:Vbra_17645"/>
<dbReference type="AlphaFoldDB" id="A0A0G4GFR9"/>
<evidence type="ECO:0000313" key="2">
    <source>
        <dbReference type="Proteomes" id="UP000041254"/>
    </source>
</evidence>
<organism evidence="1 2">
    <name type="scientific">Vitrella brassicaformis (strain CCMP3155)</name>
    <dbReference type="NCBI Taxonomy" id="1169540"/>
    <lineage>
        <taxon>Eukaryota</taxon>
        <taxon>Sar</taxon>
        <taxon>Alveolata</taxon>
        <taxon>Colpodellida</taxon>
        <taxon>Vitrellaceae</taxon>
        <taxon>Vitrella</taxon>
    </lineage>
</organism>
<protein>
    <submittedName>
        <fullName evidence="1">Uncharacterized protein</fullName>
    </submittedName>
</protein>
<gene>
    <name evidence="1" type="ORF">Vbra_17645</name>
</gene>
<sequence>MNIVKRSSRRLHINGLPSFGPPLHLLSDAASLSGACVVVAPPGPSRSGWTPFCCWLSDIARHTVRQDSTRVAI</sequence>
<accession>A0A0G4GFR9</accession>